<evidence type="ECO:0000313" key="7">
    <source>
        <dbReference type="EnsemblPlants" id="AET3Gv20643800.5"/>
    </source>
</evidence>
<dbReference type="PROSITE" id="PS00141">
    <property type="entry name" value="ASP_PROTEASE"/>
    <property type="match status" value="1"/>
</dbReference>
<dbReference type="Proteomes" id="UP000015105">
    <property type="component" value="Chromosome 3D"/>
</dbReference>
<reference evidence="8" key="1">
    <citation type="journal article" date="2014" name="Science">
        <title>Ancient hybridizations among the ancestral genomes of bread wheat.</title>
        <authorList>
            <consortium name="International Wheat Genome Sequencing Consortium,"/>
            <person name="Marcussen T."/>
            <person name="Sandve S.R."/>
            <person name="Heier L."/>
            <person name="Spannagl M."/>
            <person name="Pfeifer M."/>
            <person name="Jakobsen K.S."/>
            <person name="Wulff B.B."/>
            <person name="Steuernagel B."/>
            <person name="Mayer K.F."/>
            <person name="Olsen O.A."/>
        </authorList>
    </citation>
    <scope>NUCLEOTIDE SEQUENCE [LARGE SCALE GENOMIC DNA]</scope>
    <source>
        <strain evidence="8">cv. AL8/78</strain>
    </source>
</reference>
<dbReference type="FunFam" id="2.40.70.10:FF:000078">
    <property type="entry name" value="Eukaryotic aspartyl protease family protein"/>
    <property type="match status" value="1"/>
</dbReference>
<dbReference type="GO" id="GO:0006508">
    <property type="term" value="P:proteolysis"/>
    <property type="evidence" value="ECO:0007669"/>
    <property type="project" value="UniProtKB-KW"/>
</dbReference>
<accession>A0A453FD09</accession>
<evidence type="ECO:0000256" key="4">
    <source>
        <dbReference type="SAM" id="MobiDB-lite"/>
    </source>
</evidence>
<dbReference type="InterPro" id="IPR021109">
    <property type="entry name" value="Peptidase_aspartic_dom_sf"/>
</dbReference>
<organism evidence="7 8">
    <name type="scientific">Aegilops tauschii subsp. strangulata</name>
    <name type="common">Goatgrass</name>
    <dbReference type="NCBI Taxonomy" id="200361"/>
    <lineage>
        <taxon>Eukaryota</taxon>
        <taxon>Viridiplantae</taxon>
        <taxon>Streptophyta</taxon>
        <taxon>Embryophyta</taxon>
        <taxon>Tracheophyta</taxon>
        <taxon>Spermatophyta</taxon>
        <taxon>Magnoliopsida</taxon>
        <taxon>Liliopsida</taxon>
        <taxon>Poales</taxon>
        <taxon>Poaceae</taxon>
        <taxon>BOP clade</taxon>
        <taxon>Pooideae</taxon>
        <taxon>Triticodae</taxon>
        <taxon>Triticeae</taxon>
        <taxon>Triticinae</taxon>
        <taxon>Aegilops</taxon>
    </lineage>
</organism>
<feature type="chain" id="PRO_5019155476" description="Peptidase A1 domain-containing protein" evidence="5">
    <location>
        <begin position="31"/>
        <end position="442"/>
    </location>
</feature>
<feature type="compositionally biased region" description="Basic residues" evidence="4">
    <location>
        <begin position="421"/>
        <end position="431"/>
    </location>
</feature>
<evidence type="ECO:0000313" key="8">
    <source>
        <dbReference type="Proteomes" id="UP000015105"/>
    </source>
</evidence>
<sequence length="442" mass="47061">ESAAPSAMAGRRLALLLVAVAAAFLAGASGRRASDSARFPLLRLAAPASLADLARSDRQRMAFIASHGRRRTRETAAGSSASSAAAAFAMPLTSGAYTGIGQYFVRFRVGTPAQPFLLVADTGSDLTWVKCRRPASASAPANSSLSPADSGSGRAFRPEDSRTWAPISCASDTCTKSLPFSLATCPTPGSPCAYDYRYKDGSAARGTVGTESATIALSGREERKAKLKGLVLGCTSSYTGPSFEASDGVLSLGYSGISFASHAASRFGGRFSYCLVDHLSPRNATSYLTFGPRRSPRAHDAAAARPPYAPLLRRQPQGHLRRRGVPQDTARRLGRRGGGRRHPRLRHQPHGAGQAGLPRRRGRAQQGARRAAAGHHGPVRVLLQLDVAVGRGRRRRCAEDGRALRRGGAAGAPREELRDRRGARRQVHRPAGRPLARDLRHR</sequence>
<dbReference type="SUPFAM" id="SSF50630">
    <property type="entry name" value="Acid proteases"/>
    <property type="match status" value="1"/>
</dbReference>
<dbReference type="PANTHER" id="PTHR47967:SF69">
    <property type="entry name" value="ASPARTIC PROTEINASE NANA, CHLOROPLAST"/>
    <property type="match status" value="1"/>
</dbReference>
<evidence type="ECO:0000256" key="3">
    <source>
        <dbReference type="ARBA" id="ARBA00022801"/>
    </source>
</evidence>
<evidence type="ECO:0000256" key="5">
    <source>
        <dbReference type="SAM" id="SignalP"/>
    </source>
</evidence>
<dbReference type="InterPro" id="IPR032861">
    <property type="entry name" value="TAXi_N"/>
</dbReference>
<feature type="compositionally biased region" description="Basic residues" evidence="4">
    <location>
        <begin position="332"/>
        <end position="349"/>
    </location>
</feature>
<reference evidence="7" key="4">
    <citation type="submission" date="2019-03" db="UniProtKB">
        <authorList>
            <consortium name="EnsemblPlants"/>
        </authorList>
    </citation>
    <scope>IDENTIFICATION</scope>
</reference>
<proteinExistence type="inferred from homology"/>
<reference evidence="7" key="5">
    <citation type="journal article" date="2021" name="G3 (Bethesda)">
        <title>Aegilops tauschii genome assembly Aet v5.0 features greater sequence contiguity and improved annotation.</title>
        <authorList>
            <person name="Wang L."/>
            <person name="Zhu T."/>
            <person name="Rodriguez J.C."/>
            <person name="Deal K.R."/>
            <person name="Dubcovsky J."/>
            <person name="McGuire P.E."/>
            <person name="Lux T."/>
            <person name="Spannagl M."/>
            <person name="Mayer K.F.X."/>
            <person name="Baldrich P."/>
            <person name="Meyers B.C."/>
            <person name="Huo N."/>
            <person name="Gu Y.Q."/>
            <person name="Zhou H."/>
            <person name="Devos K.M."/>
            <person name="Bennetzen J.L."/>
            <person name="Unver T."/>
            <person name="Budak H."/>
            <person name="Gulick P.J."/>
            <person name="Galiba G."/>
            <person name="Kalapos B."/>
            <person name="Nelson D.R."/>
            <person name="Li P."/>
            <person name="You F.M."/>
            <person name="Luo M.C."/>
            <person name="Dvorak J."/>
        </authorList>
    </citation>
    <scope>NUCLEOTIDE SEQUENCE [LARGE SCALE GENOMIC DNA]</scope>
    <source>
        <strain evidence="7">cv. AL8/78</strain>
    </source>
</reference>
<dbReference type="EnsemblPlants" id="AET3Gv20643800.5">
    <property type="protein sequence ID" value="AET3Gv20643800.5"/>
    <property type="gene ID" value="AET3Gv20643800"/>
</dbReference>
<feature type="signal peptide" evidence="5">
    <location>
        <begin position="1"/>
        <end position="30"/>
    </location>
</feature>
<evidence type="ECO:0000259" key="6">
    <source>
        <dbReference type="PROSITE" id="PS51767"/>
    </source>
</evidence>
<feature type="region of interest" description="Disordered" evidence="4">
    <location>
        <begin position="137"/>
        <end position="159"/>
    </location>
</feature>
<reference evidence="8" key="2">
    <citation type="journal article" date="2017" name="Nat. Plants">
        <title>The Aegilops tauschii genome reveals multiple impacts of transposons.</title>
        <authorList>
            <person name="Zhao G."/>
            <person name="Zou C."/>
            <person name="Li K."/>
            <person name="Wang K."/>
            <person name="Li T."/>
            <person name="Gao L."/>
            <person name="Zhang X."/>
            <person name="Wang H."/>
            <person name="Yang Z."/>
            <person name="Liu X."/>
            <person name="Jiang W."/>
            <person name="Mao L."/>
            <person name="Kong X."/>
            <person name="Jiao Y."/>
            <person name="Jia J."/>
        </authorList>
    </citation>
    <scope>NUCLEOTIDE SEQUENCE [LARGE SCALE GENOMIC DNA]</scope>
    <source>
        <strain evidence="8">cv. AL8/78</strain>
    </source>
</reference>
<protein>
    <recommendedName>
        <fullName evidence="6">Peptidase A1 domain-containing protein</fullName>
    </recommendedName>
</protein>
<keyword evidence="2" id="KW-0645">Protease</keyword>
<dbReference type="PROSITE" id="PS51767">
    <property type="entry name" value="PEPTIDASE_A1"/>
    <property type="match status" value="1"/>
</dbReference>
<feature type="region of interest" description="Disordered" evidence="4">
    <location>
        <begin position="392"/>
        <end position="442"/>
    </location>
</feature>
<dbReference type="AlphaFoldDB" id="A0A453FD09"/>
<dbReference type="InterPro" id="IPR001969">
    <property type="entry name" value="Aspartic_peptidase_AS"/>
</dbReference>
<dbReference type="Gramene" id="AET3Gv20643800.5">
    <property type="protein sequence ID" value="AET3Gv20643800.5"/>
    <property type="gene ID" value="AET3Gv20643800"/>
</dbReference>
<feature type="compositionally biased region" description="Low complexity" evidence="4">
    <location>
        <begin position="303"/>
        <end position="315"/>
    </location>
</feature>
<evidence type="ECO:0000256" key="1">
    <source>
        <dbReference type="ARBA" id="ARBA00007447"/>
    </source>
</evidence>
<feature type="compositionally biased region" description="Low complexity" evidence="4">
    <location>
        <begin position="137"/>
        <end position="148"/>
    </location>
</feature>
<dbReference type="Pfam" id="PF14543">
    <property type="entry name" value="TAXi_N"/>
    <property type="match status" value="1"/>
</dbReference>
<dbReference type="InterPro" id="IPR033121">
    <property type="entry name" value="PEPTIDASE_A1"/>
</dbReference>
<dbReference type="PANTHER" id="PTHR47967">
    <property type="entry name" value="OS07G0603500 PROTEIN-RELATED"/>
    <property type="match status" value="1"/>
</dbReference>
<keyword evidence="5" id="KW-0732">Signal</keyword>
<reference evidence="7" key="3">
    <citation type="journal article" date="2017" name="Nature">
        <title>Genome sequence of the progenitor of the wheat D genome Aegilops tauschii.</title>
        <authorList>
            <person name="Luo M.C."/>
            <person name="Gu Y.Q."/>
            <person name="Puiu D."/>
            <person name="Wang H."/>
            <person name="Twardziok S.O."/>
            <person name="Deal K.R."/>
            <person name="Huo N."/>
            <person name="Zhu T."/>
            <person name="Wang L."/>
            <person name="Wang Y."/>
            <person name="McGuire P.E."/>
            <person name="Liu S."/>
            <person name="Long H."/>
            <person name="Ramasamy R.K."/>
            <person name="Rodriguez J.C."/>
            <person name="Van S.L."/>
            <person name="Yuan L."/>
            <person name="Wang Z."/>
            <person name="Xia Z."/>
            <person name="Xiao L."/>
            <person name="Anderson O.D."/>
            <person name="Ouyang S."/>
            <person name="Liang Y."/>
            <person name="Zimin A.V."/>
            <person name="Pertea G."/>
            <person name="Qi P."/>
            <person name="Bennetzen J.L."/>
            <person name="Dai X."/>
            <person name="Dawson M.W."/>
            <person name="Muller H.G."/>
            <person name="Kugler K."/>
            <person name="Rivarola-Duarte L."/>
            <person name="Spannagl M."/>
            <person name="Mayer K.F.X."/>
            <person name="Lu F.H."/>
            <person name="Bevan M.W."/>
            <person name="Leroy P."/>
            <person name="Li P."/>
            <person name="You F.M."/>
            <person name="Sun Q."/>
            <person name="Liu Z."/>
            <person name="Lyons E."/>
            <person name="Wicker T."/>
            <person name="Salzberg S.L."/>
            <person name="Devos K.M."/>
            <person name="Dvorak J."/>
        </authorList>
    </citation>
    <scope>NUCLEOTIDE SEQUENCE [LARGE SCALE GENOMIC DNA]</scope>
    <source>
        <strain evidence="7">cv. AL8/78</strain>
    </source>
</reference>
<feature type="domain" description="Peptidase A1" evidence="6">
    <location>
        <begin position="103"/>
        <end position="260"/>
    </location>
</feature>
<evidence type="ECO:0000256" key="2">
    <source>
        <dbReference type="ARBA" id="ARBA00022670"/>
    </source>
</evidence>
<dbReference type="InterPro" id="IPR051708">
    <property type="entry name" value="Plant_Aspart_Prot_A1"/>
</dbReference>
<comment type="similarity">
    <text evidence="1">Belongs to the peptidase A1 family.</text>
</comment>
<dbReference type="Gene3D" id="2.40.70.10">
    <property type="entry name" value="Acid Proteases"/>
    <property type="match status" value="1"/>
</dbReference>
<dbReference type="GO" id="GO:0004190">
    <property type="term" value="F:aspartic-type endopeptidase activity"/>
    <property type="evidence" value="ECO:0007669"/>
    <property type="project" value="InterPro"/>
</dbReference>
<keyword evidence="3" id="KW-0378">Hydrolase</keyword>
<keyword evidence="8" id="KW-1185">Reference proteome</keyword>
<name>A0A453FD09_AEGTS</name>
<feature type="region of interest" description="Disordered" evidence="4">
    <location>
        <begin position="290"/>
        <end position="376"/>
    </location>
</feature>